<feature type="transmembrane region" description="Helical" evidence="1">
    <location>
        <begin position="254"/>
        <end position="272"/>
    </location>
</feature>
<feature type="transmembrane region" description="Helical" evidence="1">
    <location>
        <begin position="205"/>
        <end position="229"/>
    </location>
</feature>
<name>A0A0G1ULA4_9BACT</name>
<gene>
    <name evidence="2" type="ORF">UX80_C0002G0015</name>
</gene>
<dbReference type="Proteomes" id="UP000034307">
    <property type="component" value="Unassembled WGS sequence"/>
</dbReference>
<evidence type="ECO:0000256" key="1">
    <source>
        <dbReference type="SAM" id="Phobius"/>
    </source>
</evidence>
<keyword evidence="1" id="KW-0472">Membrane</keyword>
<feature type="transmembrane region" description="Helical" evidence="1">
    <location>
        <begin position="99"/>
        <end position="121"/>
    </location>
</feature>
<dbReference type="AlphaFoldDB" id="A0A0G1ULA4"/>
<dbReference type="STRING" id="1618358.UX80_C0002G0015"/>
<accession>A0A0G1ULA4</accession>
<feature type="transmembrane region" description="Helical" evidence="1">
    <location>
        <begin position="279"/>
        <end position="297"/>
    </location>
</feature>
<comment type="caution">
    <text evidence="2">The sequence shown here is derived from an EMBL/GenBank/DDBJ whole genome shotgun (WGS) entry which is preliminary data.</text>
</comment>
<proteinExistence type="predicted"/>
<sequence>MRNVKRPLLVAAVFYFFIAPFFFHPDIKIIYSLAGFLSQGVFNIYSYTAAHPIPAGSFVYPPLAYFVLGLLYPVINFLAGPGFASWLAMGNDAVDVAGIFRYLFLIKTPLILALLATGWTLSKISSRKEIPWIWFFNPLTIYAVGFMGQIDILPVMLTVLALVIAKPKPFLAALLLGLAAAFKTYPLLFLPFLALLSTTSLKRSALIFAAGIAPYLLFVAPFLATPAFYSDTLTSGLTQRVLQLALPLGYAENLYLVPVIMTMLFLVAGVLHRGQIHRLPSYFLAASLLPVVLSHFHPQWLLWSLPFIILRFEWLSLAVFFTSAMGTILLFPDKFLTWGLISPLNPQILFLPPFVNPLLQSLFHSVLVGVSLWISLCALFFSDRSSSS</sequence>
<dbReference type="EMBL" id="LCNO01000002">
    <property type="protein sequence ID" value="KKU58480.1"/>
    <property type="molecule type" value="Genomic_DNA"/>
</dbReference>
<feature type="transmembrane region" description="Helical" evidence="1">
    <location>
        <begin position="7"/>
        <end position="23"/>
    </location>
</feature>
<feature type="transmembrane region" description="Helical" evidence="1">
    <location>
        <begin position="58"/>
        <end position="79"/>
    </location>
</feature>
<protein>
    <recommendedName>
        <fullName evidence="4">DUF2029 domain-containing protein</fullName>
    </recommendedName>
</protein>
<keyword evidence="1" id="KW-1133">Transmembrane helix</keyword>
<organism evidence="2 3">
    <name type="scientific">Candidatus Amesbacteria bacterium GW2011_GWA2_47_11b</name>
    <dbReference type="NCBI Taxonomy" id="1618358"/>
    <lineage>
        <taxon>Bacteria</taxon>
        <taxon>Candidatus Amesiibacteriota</taxon>
    </lineage>
</organism>
<feature type="transmembrane region" description="Helical" evidence="1">
    <location>
        <begin position="170"/>
        <end position="193"/>
    </location>
</feature>
<feature type="transmembrane region" description="Helical" evidence="1">
    <location>
        <begin position="303"/>
        <end position="323"/>
    </location>
</feature>
<keyword evidence="1" id="KW-0812">Transmembrane</keyword>
<evidence type="ECO:0008006" key="4">
    <source>
        <dbReference type="Google" id="ProtNLM"/>
    </source>
</evidence>
<feature type="transmembrane region" description="Helical" evidence="1">
    <location>
        <begin position="141"/>
        <end position="164"/>
    </location>
</feature>
<reference evidence="2 3" key="1">
    <citation type="journal article" date="2015" name="Nature">
        <title>rRNA introns, odd ribosomes, and small enigmatic genomes across a large radiation of phyla.</title>
        <authorList>
            <person name="Brown C.T."/>
            <person name="Hug L.A."/>
            <person name="Thomas B.C."/>
            <person name="Sharon I."/>
            <person name="Castelle C.J."/>
            <person name="Singh A."/>
            <person name="Wilkins M.J."/>
            <person name="Williams K.H."/>
            <person name="Banfield J.F."/>
        </authorList>
    </citation>
    <scope>NUCLEOTIDE SEQUENCE [LARGE SCALE GENOMIC DNA]</scope>
</reference>
<evidence type="ECO:0000313" key="2">
    <source>
        <dbReference type="EMBL" id="KKU58480.1"/>
    </source>
</evidence>
<evidence type="ECO:0000313" key="3">
    <source>
        <dbReference type="Proteomes" id="UP000034307"/>
    </source>
</evidence>
<feature type="transmembrane region" description="Helical" evidence="1">
    <location>
        <begin position="361"/>
        <end position="381"/>
    </location>
</feature>